<evidence type="ECO:0000313" key="2">
    <source>
        <dbReference type="EMBL" id="KAK3349259.1"/>
    </source>
</evidence>
<sequence length="397" mass="43744">MLNPSSYAGFSTAGGYEGIDWSRLHNAIDSGSGILFLSGEDRAIAESLNLHPDLLGFLNEQRDWNPTTLGVSENMDTKQQLLLTAYRDMEATGFVYPKLNFDPTAAVHRQGRFVDKLHRYGWLQSPTVVPLLRGAIDRYIQFFTLVSQARGGVVPTADVDLVWHTHQLSPRRYAAFCKARAGRFVNHEDSDAPERIAQVADGFERAQEAYREVFAGDYQICLSWYCVAARLNSSGKPGLADADRAVLDSWMATEQKRRADAHVEEMAFAKCPCLAAGWKAIRGAGYEPPVGWKSAESLDCANPPPCAPPPCDDSEDPARWERAENLQCAEPPPCSPPPPCEDSEVTVGWKRAEDLQCAEPPPCSPPPPCDGSESPTGWKGVEGHHREGDVVRCFLEL</sequence>
<feature type="region of interest" description="Disordered" evidence="1">
    <location>
        <begin position="357"/>
        <end position="383"/>
    </location>
</feature>
<evidence type="ECO:0000313" key="3">
    <source>
        <dbReference type="Proteomes" id="UP001275084"/>
    </source>
</evidence>
<evidence type="ECO:0000256" key="1">
    <source>
        <dbReference type="SAM" id="MobiDB-lite"/>
    </source>
</evidence>
<proteinExistence type="predicted"/>
<comment type="caution">
    <text evidence="2">The sequence shown here is derived from an EMBL/GenBank/DDBJ whole genome shotgun (WGS) entry which is preliminary data.</text>
</comment>
<gene>
    <name evidence="2" type="ORF">B0T25DRAFT_237952</name>
</gene>
<accession>A0AAJ0HE88</accession>
<keyword evidence="3" id="KW-1185">Reference proteome</keyword>
<organism evidence="2 3">
    <name type="scientific">Lasiosphaeria hispida</name>
    <dbReference type="NCBI Taxonomy" id="260671"/>
    <lineage>
        <taxon>Eukaryota</taxon>
        <taxon>Fungi</taxon>
        <taxon>Dikarya</taxon>
        <taxon>Ascomycota</taxon>
        <taxon>Pezizomycotina</taxon>
        <taxon>Sordariomycetes</taxon>
        <taxon>Sordariomycetidae</taxon>
        <taxon>Sordariales</taxon>
        <taxon>Lasiosphaeriaceae</taxon>
        <taxon>Lasiosphaeria</taxon>
    </lineage>
</organism>
<dbReference type="AlphaFoldDB" id="A0AAJ0HE88"/>
<reference evidence="2" key="1">
    <citation type="journal article" date="2023" name="Mol. Phylogenet. Evol.">
        <title>Genome-scale phylogeny and comparative genomics of the fungal order Sordariales.</title>
        <authorList>
            <person name="Hensen N."/>
            <person name="Bonometti L."/>
            <person name="Westerberg I."/>
            <person name="Brannstrom I.O."/>
            <person name="Guillou S."/>
            <person name="Cros-Aarteil S."/>
            <person name="Calhoun S."/>
            <person name="Haridas S."/>
            <person name="Kuo A."/>
            <person name="Mondo S."/>
            <person name="Pangilinan J."/>
            <person name="Riley R."/>
            <person name="LaButti K."/>
            <person name="Andreopoulos B."/>
            <person name="Lipzen A."/>
            <person name="Chen C."/>
            <person name="Yan M."/>
            <person name="Daum C."/>
            <person name="Ng V."/>
            <person name="Clum A."/>
            <person name="Steindorff A."/>
            <person name="Ohm R.A."/>
            <person name="Martin F."/>
            <person name="Silar P."/>
            <person name="Natvig D.O."/>
            <person name="Lalanne C."/>
            <person name="Gautier V."/>
            <person name="Ament-Velasquez S.L."/>
            <person name="Kruys A."/>
            <person name="Hutchinson M.I."/>
            <person name="Powell A.J."/>
            <person name="Barry K."/>
            <person name="Miller A.N."/>
            <person name="Grigoriev I.V."/>
            <person name="Debuchy R."/>
            <person name="Gladieux P."/>
            <person name="Hiltunen Thoren M."/>
            <person name="Johannesson H."/>
        </authorList>
    </citation>
    <scope>NUCLEOTIDE SEQUENCE</scope>
    <source>
        <strain evidence="2">CBS 955.72</strain>
    </source>
</reference>
<dbReference type="Pfam" id="PF07173">
    <property type="entry name" value="GRDP-like"/>
    <property type="match status" value="1"/>
</dbReference>
<name>A0AAJ0HE88_9PEZI</name>
<reference evidence="2" key="2">
    <citation type="submission" date="2023-06" db="EMBL/GenBank/DDBJ databases">
        <authorList>
            <consortium name="Lawrence Berkeley National Laboratory"/>
            <person name="Haridas S."/>
            <person name="Hensen N."/>
            <person name="Bonometti L."/>
            <person name="Westerberg I."/>
            <person name="Brannstrom I.O."/>
            <person name="Guillou S."/>
            <person name="Cros-Aarteil S."/>
            <person name="Calhoun S."/>
            <person name="Kuo A."/>
            <person name="Mondo S."/>
            <person name="Pangilinan J."/>
            <person name="Riley R."/>
            <person name="Labutti K."/>
            <person name="Andreopoulos B."/>
            <person name="Lipzen A."/>
            <person name="Chen C."/>
            <person name="Yanf M."/>
            <person name="Daum C."/>
            <person name="Ng V."/>
            <person name="Clum A."/>
            <person name="Steindorff A."/>
            <person name="Ohm R."/>
            <person name="Martin F."/>
            <person name="Silar P."/>
            <person name="Natvig D."/>
            <person name="Lalanne C."/>
            <person name="Gautier V."/>
            <person name="Ament-Velasquez S.L."/>
            <person name="Kruys A."/>
            <person name="Hutchinson M.I."/>
            <person name="Powell A.J."/>
            <person name="Barry K."/>
            <person name="Miller A.N."/>
            <person name="Grigoriev I.V."/>
            <person name="Debuchy R."/>
            <person name="Gladieux P."/>
            <person name="Thoren M.H."/>
            <person name="Johannesson H."/>
        </authorList>
    </citation>
    <scope>NUCLEOTIDE SEQUENCE</scope>
    <source>
        <strain evidence="2">CBS 955.72</strain>
    </source>
</reference>
<dbReference type="PANTHER" id="PTHR34365:SF7">
    <property type="entry name" value="GLYCINE-RICH DOMAIN-CONTAINING PROTEIN 1"/>
    <property type="match status" value="1"/>
</dbReference>
<dbReference type="PANTHER" id="PTHR34365">
    <property type="entry name" value="ENOLASE (DUF1399)"/>
    <property type="match status" value="1"/>
</dbReference>
<feature type="compositionally biased region" description="Pro residues" evidence="1">
    <location>
        <begin position="359"/>
        <end position="369"/>
    </location>
</feature>
<dbReference type="InterPro" id="IPR009836">
    <property type="entry name" value="GRDP-like"/>
</dbReference>
<protein>
    <submittedName>
        <fullName evidence="2">Uncharacterized protein</fullName>
    </submittedName>
</protein>
<dbReference type="Proteomes" id="UP001275084">
    <property type="component" value="Unassembled WGS sequence"/>
</dbReference>
<dbReference type="EMBL" id="JAUIQD010000005">
    <property type="protein sequence ID" value="KAK3349259.1"/>
    <property type="molecule type" value="Genomic_DNA"/>
</dbReference>